<dbReference type="NCBIfam" id="TIGR00044">
    <property type="entry name" value="YggS family pyridoxal phosphate-dependent enzyme"/>
    <property type="match status" value="1"/>
</dbReference>
<protein>
    <submittedName>
        <fullName evidence="3">Unannotated protein</fullName>
    </submittedName>
</protein>
<feature type="domain" description="Alanine racemase N-terminal" evidence="2">
    <location>
        <begin position="23"/>
        <end position="237"/>
    </location>
</feature>
<dbReference type="InterPro" id="IPR029066">
    <property type="entry name" value="PLP-binding_barrel"/>
</dbReference>
<organism evidence="3">
    <name type="scientific">freshwater metagenome</name>
    <dbReference type="NCBI Taxonomy" id="449393"/>
    <lineage>
        <taxon>unclassified sequences</taxon>
        <taxon>metagenomes</taxon>
        <taxon>ecological metagenomes</taxon>
    </lineage>
</organism>
<dbReference type="SUPFAM" id="SSF51419">
    <property type="entry name" value="PLP-binding barrel"/>
    <property type="match status" value="1"/>
</dbReference>
<dbReference type="HAMAP" id="MF_02087">
    <property type="entry name" value="PLP_homeostasis"/>
    <property type="match status" value="1"/>
</dbReference>
<dbReference type="AlphaFoldDB" id="A0A6J6TEX5"/>
<gene>
    <name evidence="3" type="ORF">UFOPK2810_00578</name>
</gene>
<dbReference type="PANTHER" id="PTHR10146">
    <property type="entry name" value="PROLINE SYNTHETASE CO-TRANSCRIBED BACTERIAL HOMOLOG PROTEIN"/>
    <property type="match status" value="1"/>
</dbReference>
<dbReference type="CDD" id="cd00635">
    <property type="entry name" value="PLPDE_III_YBL036c_like"/>
    <property type="match status" value="1"/>
</dbReference>
<dbReference type="PROSITE" id="PS01211">
    <property type="entry name" value="UPF0001"/>
    <property type="match status" value="1"/>
</dbReference>
<dbReference type="Gene3D" id="3.20.20.10">
    <property type="entry name" value="Alanine racemase"/>
    <property type="match status" value="1"/>
</dbReference>
<dbReference type="InterPro" id="IPR011078">
    <property type="entry name" value="PyrdxlP_homeostasis"/>
</dbReference>
<accession>A0A6J6TEX5</accession>
<dbReference type="Pfam" id="PF01168">
    <property type="entry name" value="Ala_racemase_N"/>
    <property type="match status" value="1"/>
</dbReference>
<sequence length="242" mass="25385">MTGHPPSDAPRAAEIAAGLTEVRERIDRACAQAGRPAGSVRLVVVTKTFPSTDIRLLHDLGCVEIAENKDQEARQKSADLEGLTPPMRWHMIGQVQRNKARAVATWADVVESVDRLALAQALSAGAVAAGRSIDVLMQVSLDPEPADSRGGVRPADVPALASSVVRLPGLVLRGVMGIAPYPGDPDRAFRTLETVAARLVAEVPGADVISAGMSGDLEHAIRHGATQVRVGGAVLGKRANVR</sequence>
<dbReference type="PIRSF" id="PIRSF004848">
    <property type="entry name" value="YBL036c_PLPDEIII"/>
    <property type="match status" value="1"/>
</dbReference>
<dbReference type="GO" id="GO:0030170">
    <property type="term" value="F:pyridoxal phosphate binding"/>
    <property type="evidence" value="ECO:0007669"/>
    <property type="project" value="InterPro"/>
</dbReference>
<name>A0A6J6TEX5_9ZZZZ</name>
<reference evidence="3" key="1">
    <citation type="submission" date="2020-05" db="EMBL/GenBank/DDBJ databases">
        <authorList>
            <person name="Chiriac C."/>
            <person name="Salcher M."/>
            <person name="Ghai R."/>
            <person name="Kavagutti S V."/>
        </authorList>
    </citation>
    <scope>NUCLEOTIDE SEQUENCE</scope>
</reference>
<evidence type="ECO:0000313" key="3">
    <source>
        <dbReference type="EMBL" id="CAB4745680.1"/>
    </source>
</evidence>
<evidence type="ECO:0000256" key="1">
    <source>
        <dbReference type="ARBA" id="ARBA00022898"/>
    </source>
</evidence>
<proteinExistence type="inferred from homology"/>
<keyword evidence="1" id="KW-0663">Pyridoxal phosphate</keyword>
<dbReference type="PANTHER" id="PTHR10146:SF14">
    <property type="entry name" value="PYRIDOXAL PHOSPHATE HOMEOSTASIS PROTEIN"/>
    <property type="match status" value="1"/>
</dbReference>
<evidence type="ECO:0000259" key="2">
    <source>
        <dbReference type="Pfam" id="PF01168"/>
    </source>
</evidence>
<dbReference type="InterPro" id="IPR001608">
    <property type="entry name" value="Ala_racemase_N"/>
</dbReference>
<dbReference type="EMBL" id="CAEZYZ010000075">
    <property type="protein sequence ID" value="CAB4745680.1"/>
    <property type="molecule type" value="Genomic_DNA"/>
</dbReference>